<dbReference type="InterPro" id="IPR050582">
    <property type="entry name" value="HAD-like_SerB"/>
</dbReference>
<dbReference type="PANTHER" id="PTHR43344:SF21">
    <property type="entry name" value="POLYOL PHOSPHATE PHOSPHATASE PYP1"/>
    <property type="match status" value="1"/>
</dbReference>
<sequence length="140" mass="16064">MAKQLPYLKNHPSMIFFTDFDGTITLQDTNDYLVDNLGFGVEKREILEQELLNGNITFRDSFQAMLDSVRAPFDQCLQALQDNIQFDHQFTTFYHWAKKQNIPIVVLSSGMTPIIKALLENLLGSPLENIFLVANDIQPR</sequence>
<dbReference type="EMBL" id="KV878212">
    <property type="protein sequence ID" value="OJJ34643.1"/>
    <property type="molecule type" value="Genomic_DNA"/>
</dbReference>
<dbReference type="VEuPathDB" id="FungiDB:ASPWEDRAFT_171484"/>
<dbReference type="Proteomes" id="UP000184383">
    <property type="component" value="Unassembled WGS sequence"/>
</dbReference>
<dbReference type="GO" id="GO:0005737">
    <property type="term" value="C:cytoplasm"/>
    <property type="evidence" value="ECO:0007669"/>
    <property type="project" value="TreeGrafter"/>
</dbReference>
<keyword evidence="3" id="KW-1185">Reference proteome</keyword>
<dbReference type="GO" id="GO:0000287">
    <property type="term" value="F:magnesium ion binding"/>
    <property type="evidence" value="ECO:0007669"/>
    <property type="project" value="TreeGrafter"/>
</dbReference>
<gene>
    <name evidence="2" type="ORF">ASPWEDRAFT_171484</name>
</gene>
<reference evidence="3" key="1">
    <citation type="journal article" date="2017" name="Genome Biol.">
        <title>Comparative genomics reveals high biological diversity and specific adaptations in the industrially and medically important fungal genus Aspergillus.</title>
        <authorList>
            <person name="de Vries R.P."/>
            <person name="Riley R."/>
            <person name="Wiebenga A."/>
            <person name="Aguilar-Osorio G."/>
            <person name="Amillis S."/>
            <person name="Uchima C.A."/>
            <person name="Anderluh G."/>
            <person name="Asadollahi M."/>
            <person name="Askin M."/>
            <person name="Barry K."/>
            <person name="Battaglia E."/>
            <person name="Bayram O."/>
            <person name="Benocci T."/>
            <person name="Braus-Stromeyer S.A."/>
            <person name="Caldana C."/>
            <person name="Canovas D."/>
            <person name="Cerqueira G.C."/>
            <person name="Chen F."/>
            <person name="Chen W."/>
            <person name="Choi C."/>
            <person name="Clum A."/>
            <person name="Dos Santos R.A."/>
            <person name="Damasio A.R."/>
            <person name="Diallinas G."/>
            <person name="Emri T."/>
            <person name="Fekete E."/>
            <person name="Flipphi M."/>
            <person name="Freyberg S."/>
            <person name="Gallo A."/>
            <person name="Gournas C."/>
            <person name="Habgood R."/>
            <person name="Hainaut M."/>
            <person name="Harispe M.L."/>
            <person name="Henrissat B."/>
            <person name="Hilden K.S."/>
            <person name="Hope R."/>
            <person name="Hossain A."/>
            <person name="Karabika E."/>
            <person name="Karaffa L."/>
            <person name="Karanyi Z."/>
            <person name="Krasevec N."/>
            <person name="Kuo A."/>
            <person name="Kusch H."/>
            <person name="LaButti K."/>
            <person name="Lagendijk E.L."/>
            <person name="Lapidus A."/>
            <person name="Levasseur A."/>
            <person name="Lindquist E."/>
            <person name="Lipzen A."/>
            <person name="Logrieco A.F."/>
            <person name="MacCabe A."/>
            <person name="Maekelae M.R."/>
            <person name="Malavazi I."/>
            <person name="Melin P."/>
            <person name="Meyer V."/>
            <person name="Mielnichuk N."/>
            <person name="Miskei M."/>
            <person name="Molnar A.P."/>
            <person name="Mule G."/>
            <person name="Ngan C.Y."/>
            <person name="Orejas M."/>
            <person name="Orosz E."/>
            <person name="Ouedraogo J.P."/>
            <person name="Overkamp K.M."/>
            <person name="Park H.-S."/>
            <person name="Perrone G."/>
            <person name="Piumi F."/>
            <person name="Punt P.J."/>
            <person name="Ram A.F."/>
            <person name="Ramon A."/>
            <person name="Rauscher S."/>
            <person name="Record E."/>
            <person name="Riano-Pachon D.M."/>
            <person name="Robert V."/>
            <person name="Roehrig J."/>
            <person name="Ruller R."/>
            <person name="Salamov A."/>
            <person name="Salih N.S."/>
            <person name="Samson R.A."/>
            <person name="Sandor E."/>
            <person name="Sanguinetti M."/>
            <person name="Schuetze T."/>
            <person name="Sepcic K."/>
            <person name="Shelest E."/>
            <person name="Sherlock G."/>
            <person name="Sophianopoulou V."/>
            <person name="Squina F.M."/>
            <person name="Sun H."/>
            <person name="Susca A."/>
            <person name="Todd R.B."/>
            <person name="Tsang A."/>
            <person name="Unkles S.E."/>
            <person name="van de Wiele N."/>
            <person name="van Rossen-Uffink D."/>
            <person name="Oliveira J.V."/>
            <person name="Vesth T.C."/>
            <person name="Visser J."/>
            <person name="Yu J.-H."/>
            <person name="Zhou M."/>
            <person name="Andersen M.R."/>
            <person name="Archer D.B."/>
            <person name="Baker S.E."/>
            <person name="Benoit I."/>
            <person name="Brakhage A.A."/>
            <person name="Braus G.H."/>
            <person name="Fischer R."/>
            <person name="Frisvad J.C."/>
            <person name="Goldman G.H."/>
            <person name="Houbraken J."/>
            <person name="Oakley B."/>
            <person name="Pocsi I."/>
            <person name="Scazzocchio C."/>
            <person name="Seiboth B."/>
            <person name="vanKuyk P.A."/>
            <person name="Wortman J."/>
            <person name="Dyer P.S."/>
            <person name="Grigoriev I.V."/>
        </authorList>
    </citation>
    <scope>NUCLEOTIDE SEQUENCE [LARGE SCALE GENOMIC DNA]</scope>
    <source>
        <strain evidence="3">DTO 134E9</strain>
    </source>
</reference>
<dbReference type="GeneID" id="63746643"/>
<dbReference type="RefSeq" id="XP_040688319.1">
    <property type="nucleotide sequence ID" value="XM_040830795.1"/>
</dbReference>
<dbReference type="NCBIfam" id="TIGR01488">
    <property type="entry name" value="HAD-SF-IB"/>
    <property type="match status" value="1"/>
</dbReference>
<dbReference type="GO" id="GO:0036424">
    <property type="term" value="F:L-phosphoserine phosphatase activity"/>
    <property type="evidence" value="ECO:0007669"/>
    <property type="project" value="TreeGrafter"/>
</dbReference>
<dbReference type="InterPro" id="IPR023214">
    <property type="entry name" value="HAD_sf"/>
</dbReference>
<evidence type="ECO:0000313" key="3">
    <source>
        <dbReference type="Proteomes" id="UP000184383"/>
    </source>
</evidence>
<dbReference type="InterPro" id="IPR006384">
    <property type="entry name" value="HAD_hydro_PyrdxlP_Pase-like"/>
</dbReference>
<proteinExistence type="predicted"/>
<dbReference type="GO" id="GO:0006564">
    <property type="term" value="P:L-serine biosynthetic process"/>
    <property type="evidence" value="ECO:0007669"/>
    <property type="project" value="TreeGrafter"/>
</dbReference>
<dbReference type="AlphaFoldDB" id="A0A1L9RIE5"/>
<organism evidence="2 3">
    <name type="scientific">Aspergillus wentii DTO 134E9</name>
    <dbReference type="NCBI Taxonomy" id="1073089"/>
    <lineage>
        <taxon>Eukaryota</taxon>
        <taxon>Fungi</taxon>
        <taxon>Dikarya</taxon>
        <taxon>Ascomycota</taxon>
        <taxon>Pezizomycotina</taxon>
        <taxon>Eurotiomycetes</taxon>
        <taxon>Eurotiomycetidae</taxon>
        <taxon>Eurotiales</taxon>
        <taxon>Aspergillaceae</taxon>
        <taxon>Aspergillus</taxon>
        <taxon>Aspergillus subgen. Cremei</taxon>
    </lineage>
</organism>
<accession>A0A1L9RIE5</accession>
<dbReference type="OrthoDB" id="10014216at2759"/>
<dbReference type="InterPro" id="IPR036412">
    <property type="entry name" value="HAD-like_sf"/>
</dbReference>
<evidence type="ECO:0000313" key="2">
    <source>
        <dbReference type="EMBL" id="OJJ34643.1"/>
    </source>
</evidence>
<evidence type="ECO:0000256" key="1">
    <source>
        <dbReference type="ARBA" id="ARBA00022801"/>
    </source>
</evidence>
<dbReference type="Pfam" id="PF12710">
    <property type="entry name" value="HAD"/>
    <property type="match status" value="1"/>
</dbReference>
<dbReference type="NCBIfam" id="TIGR01489">
    <property type="entry name" value="DKMTPPase-SF"/>
    <property type="match status" value="1"/>
</dbReference>
<protein>
    <recommendedName>
        <fullName evidence="4">Phosphoserine phosphatase</fullName>
    </recommendedName>
</protein>
<dbReference type="Gene3D" id="3.40.50.1000">
    <property type="entry name" value="HAD superfamily/HAD-like"/>
    <property type="match status" value="1"/>
</dbReference>
<dbReference type="PANTHER" id="PTHR43344">
    <property type="entry name" value="PHOSPHOSERINE PHOSPHATASE"/>
    <property type="match status" value="1"/>
</dbReference>
<keyword evidence="1" id="KW-0378">Hydrolase</keyword>
<evidence type="ECO:0008006" key="4">
    <source>
        <dbReference type="Google" id="ProtNLM"/>
    </source>
</evidence>
<dbReference type="SUPFAM" id="SSF56784">
    <property type="entry name" value="HAD-like"/>
    <property type="match status" value="1"/>
</dbReference>
<name>A0A1L9RIE5_ASPWE</name>